<evidence type="ECO:0000256" key="1">
    <source>
        <dbReference type="SAM" id="MobiDB-lite"/>
    </source>
</evidence>
<organism evidence="2 3">
    <name type="scientific">Amanita muscaria (strain Koide BX008)</name>
    <dbReference type="NCBI Taxonomy" id="946122"/>
    <lineage>
        <taxon>Eukaryota</taxon>
        <taxon>Fungi</taxon>
        <taxon>Dikarya</taxon>
        <taxon>Basidiomycota</taxon>
        <taxon>Agaricomycotina</taxon>
        <taxon>Agaricomycetes</taxon>
        <taxon>Agaricomycetidae</taxon>
        <taxon>Agaricales</taxon>
        <taxon>Pluteineae</taxon>
        <taxon>Amanitaceae</taxon>
        <taxon>Amanita</taxon>
    </lineage>
</organism>
<accession>A0A0C2WQQ4</accession>
<name>A0A0C2WQQ4_AMAMK</name>
<dbReference type="Proteomes" id="UP000054549">
    <property type="component" value="Unassembled WGS sequence"/>
</dbReference>
<dbReference type="AlphaFoldDB" id="A0A0C2WQQ4"/>
<proteinExistence type="predicted"/>
<feature type="region of interest" description="Disordered" evidence="1">
    <location>
        <begin position="310"/>
        <end position="330"/>
    </location>
</feature>
<dbReference type="HOGENOM" id="CLU_009568_2_0_1"/>
<dbReference type="STRING" id="946122.A0A0C2WQQ4"/>
<reference evidence="2 3" key="1">
    <citation type="submission" date="2014-04" db="EMBL/GenBank/DDBJ databases">
        <title>Evolutionary Origins and Diversification of the Mycorrhizal Mutualists.</title>
        <authorList>
            <consortium name="DOE Joint Genome Institute"/>
            <consortium name="Mycorrhizal Genomics Consortium"/>
            <person name="Kohler A."/>
            <person name="Kuo A."/>
            <person name="Nagy L.G."/>
            <person name="Floudas D."/>
            <person name="Copeland A."/>
            <person name="Barry K.W."/>
            <person name="Cichocki N."/>
            <person name="Veneault-Fourrey C."/>
            <person name="LaButti K."/>
            <person name="Lindquist E.A."/>
            <person name="Lipzen A."/>
            <person name="Lundell T."/>
            <person name="Morin E."/>
            <person name="Murat C."/>
            <person name="Riley R."/>
            <person name="Ohm R."/>
            <person name="Sun H."/>
            <person name="Tunlid A."/>
            <person name="Henrissat B."/>
            <person name="Grigoriev I.V."/>
            <person name="Hibbett D.S."/>
            <person name="Martin F."/>
        </authorList>
    </citation>
    <scope>NUCLEOTIDE SEQUENCE [LARGE SCALE GENOMIC DNA]</scope>
    <source>
        <strain evidence="2 3">Koide BX008</strain>
    </source>
</reference>
<sequence length="862" mass="97673">MDICKPDDPHVGPSTLQIPPEALEQARENLQSLLHKTDDAWIRVVLPFIYDLVNVVLKEDPQRRKRLADKDLFLSNVQHKGENQVFETLRKIVKNNSWEELLEDDIFLKQPDTEIHEQEHRPFSAAAEGAWETDFKGNAAEVLLTTISNSLRKERGNIYARHASIVNSSGTGKSRMVDQMALEIITVPMCLRADGSRGYPPPDQHLRDWLSGTTDRVLVEKKVEAFIYSLLTILLEHLKRIKENNQPMKAFGKSKAGETDVDVIQRQKFLAHAFRTNMSEGQSFKASNQYRQSFYDAVIDEANKFIKRSATEGRHGRAQMPPKPKSPRLSSPAELVEQAGRELCQFIDPQGLLDSDHGSRRPLVILAFDEAHTLTYVPKDKSWTVFTELCRTLQRLVDRPIFSLFLSTAGKLSPEILEDPSNRIAHHELKILDPITEISFDDIAHPADEGQVLLEQVVELDWMSHLGRPLFGSYYDRLKDEQAVLHFAKNKLLIGQSTLDASNAPGVLACLSVRFGLEFNEDVFSSRVARTQVERHMRLCIGATTGFERLVTLAGSEPFLAEAAYELMRFIPDTPVRCLASHSDLNCVDRGRRGELVAALIIMQARDAAVLSARARRVSVCEFIQALLPDLAYEELSKSTPRFWLEGEDRLSFIKTFEHHSMWFNHVIKIERSRLIHVESLWRFITRGAMIICTHCQYGVDIVLPVVCDMTKPLSRDNMSAILIQVKNDESYGPNIDKTLFDHLNPFELGLFSKGQSKPVIRVVFALASDEVGVTFPPARTLVHHSDTFTTFDIWCAGISARTFKQIDERNLASYQFLLERSLQPHDAFNLQGSDDPYLDEGAKVARGHQRRRMAALTMSAS</sequence>
<evidence type="ECO:0000313" key="3">
    <source>
        <dbReference type="Proteomes" id="UP000054549"/>
    </source>
</evidence>
<keyword evidence="3" id="KW-1185">Reference proteome</keyword>
<dbReference type="EMBL" id="KN818324">
    <property type="protein sequence ID" value="KIL59036.1"/>
    <property type="molecule type" value="Genomic_DNA"/>
</dbReference>
<dbReference type="InParanoid" id="A0A0C2WQQ4"/>
<dbReference type="PANTHER" id="PTHR33266:SF1">
    <property type="entry name" value="F-BOX DOMAIN-CONTAINING PROTEIN"/>
    <property type="match status" value="1"/>
</dbReference>
<evidence type="ECO:0000313" key="2">
    <source>
        <dbReference type="EMBL" id="KIL59036.1"/>
    </source>
</evidence>
<gene>
    <name evidence="2" type="ORF">M378DRAFT_284568</name>
</gene>
<protein>
    <submittedName>
        <fullName evidence="2">Uncharacterized protein</fullName>
    </submittedName>
</protein>
<dbReference type="OrthoDB" id="107110at2759"/>
<dbReference type="PANTHER" id="PTHR33266">
    <property type="entry name" value="CHROMOSOME 15, WHOLE GENOME SHOTGUN SEQUENCE"/>
    <property type="match status" value="1"/>
</dbReference>